<proteinExistence type="predicted"/>
<reference evidence="1" key="2">
    <citation type="journal article" date="2015" name="Data Brief">
        <title>Shoot transcriptome of the giant reed, Arundo donax.</title>
        <authorList>
            <person name="Barrero R.A."/>
            <person name="Guerrero F.D."/>
            <person name="Moolhuijzen P."/>
            <person name="Goolsby J.A."/>
            <person name="Tidwell J."/>
            <person name="Bellgard S.E."/>
            <person name="Bellgard M.I."/>
        </authorList>
    </citation>
    <scope>NUCLEOTIDE SEQUENCE</scope>
    <source>
        <tissue evidence="1">Shoot tissue taken approximately 20 cm above the soil surface</tissue>
    </source>
</reference>
<evidence type="ECO:0000313" key="1">
    <source>
        <dbReference type="EMBL" id="JAD37125.1"/>
    </source>
</evidence>
<name>A0A0A8ZK90_ARUDO</name>
<reference evidence="1" key="1">
    <citation type="submission" date="2014-09" db="EMBL/GenBank/DDBJ databases">
        <authorList>
            <person name="Magalhaes I.L.F."/>
            <person name="Oliveira U."/>
            <person name="Santos F.R."/>
            <person name="Vidigal T.H.D.A."/>
            <person name="Brescovit A.D."/>
            <person name="Santos A.J."/>
        </authorList>
    </citation>
    <scope>NUCLEOTIDE SEQUENCE</scope>
    <source>
        <tissue evidence="1">Shoot tissue taken approximately 20 cm above the soil surface</tissue>
    </source>
</reference>
<dbReference type="AlphaFoldDB" id="A0A0A8ZK90"/>
<protein>
    <submittedName>
        <fullName evidence="1">Uncharacterized protein</fullName>
    </submittedName>
</protein>
<accession>A0A0A8ZK90</accession>
<dbReference type="EMBL" id="GBRH01260770">
    <property type="protein sequence ID" value="JAD37125.1"/>
    <property type="molecule type" value="Transcribed_RNA"/>
</dbReference>
<sequence length="19" mass="2313">MIETHTRQPKTKQHHTLLL</sequence>
<organism evidence="1">
    <name type="scientific">Arundo donax</name>
    <name type="common">Giant reed</name>
    <name type="synonym">Donax arundinaceus</name>
    <dbReference type="NCBI Taxonomy" id="35708"/>
    <lineage>
        <taxon>Eukaryota</taxon>
        <taxon>Viridiplantae</taxon>
        <taxon>Streptophyta</taxon>
        <taxon>Embryophyta</taxon>
        <taxon>Tracheophyta</taxon>
        <taxon>Spermatophyta</taxon>
        <taxon>Magnoliopsida</taxon>
        <taxon>Liliopsida</taxon>
        <taxon>Poales</taxon>
        <taxon>Poaceae</taxon>
        <taxon>PACMAD clade</taxon>
        <taxon>Arundinoideae</taxon>
        <taxon>Arundineae</taxon>
        <taxon>Arundo</taxon>
    </lineage>
</organism>